<dbReference type="PROSITE" id="PS51257">
    <property type="entry name" value="PROKAR_LIPOPROTEIN"/>
    <property type="match status" value="1"/>
</dbReference>
<feature type="chain" id="PRO_5001530831" description="DUF4333 domain-containing protein" evidence="1">
    <location>
        <begin position="25"/>
        <end position="184"/>
    </location>
</feature>
<dbReference type="STRING" id="47839.BN973_02098"/>
<evidence type="ECO:0000313" key="5">
    <source>
        <dbReference type="Proteomes" id="UP000193710"/>
    </source>
</evidence>
<reference evidence="4 5" key="3">
    <citation type="submission" date="2016-01" db="EMBL/GenBank/DDBJ databases">
        <title>The new phylogeny of the genus Mycobacterium.</title>
        <authorList>
            <person name="Tarcisio F."/>
            <person name="Conor M."/>
            <person name="Antonella G."/>
            <person name="Elisabetta G."/>
            <person name="Giulia F.S."/>
            <person name="Sara T."/>
            <person name="Anna F."/>
            <person name="Clotilde B."/>
            <person name="Roberto B."/>
            <person name="Veronica D.S."/>
            <person name="Fabio R."/>
            <person name="Monica P."/>
            <person name="Olivier J."/>
            <person name="Enrico T."/>
            <person name="Nicola S."/>
        </authorList>
    </citation>
    <scope>NUCLEOTIDE SEQUENCE [LARGE SCALE GENOMIC DNA]</scope>
    <source>
        <strain evidence="4 5">DSM 44626</strain>
    </source>
</reference>
<protein>
    <recommendedName>
        <fullName evidence="2">DUF4333 domain-containing protein</fullName>
    </recommendedName>
</protein>
<evidence type="ECO:0000313" key="4">
    <source>
        <dbReference type="EMBL" id="ORX02070.1"/>
    </source>
</evidence>
<name>A0A024JWN9_9MYCO</name>
<dbReference type="AlphaFoldDB" id="A0A024JWN9"/>
<dbReference type="Proteomes" id="UP000028880">
    <property type="component" value="Unassembled WGS sequence"/>
</dbReference>
<evidence type="ECO:0000313" key="3">
    <source>
        <dbReference type="EMBL" id="CDO87742.1"/>
    </source>
</evidence>
<keyword evidence="5" id="KW-1185">Reference proteome</keyword>
<keyword evidence="1" id="KW-0732">Signal</keyword>
<dbReference type="HOGENOM" id="CLU_1487476_0_0_11"/>
<proteinExistence type="predicted"/>
<evidence type="ECO:0000259" key="2">
    <source>
        <dbReference type="Pfam" id="PF14230"/>
    </source>
</evidence>
<dbReference type="OrthoDB" id="3568721at2"/>
<feature type="domain" description="DUF4333" evidence="2">
    <location>
        <begin position="107"/>
        <end position="168"/>
    </location>
</feature>
<organism evidence="3">
    <name type="scientific">Mycobacterium triplex</name>
    <dbReference type="NCBI Taxonomy" id="47839"/>
    <lineage>
        <taxon>Bacteria</taxon>
        <taxon>Bacillati</taxon>
        <taxon>Actinomycetota</taxon>
        <taxon>Actinomycetes</taxon>
        <taxon>Mycobacteriales</taxon>
        <taxon>Mycobacteriaceae</taxon>
        <taxon>Mycobacterium</taxon>
        <taxon>Mycobacterium simiae complex</taxon>
    </lineage>
</organism>
<accession>A0A024JWN9</accession>
<reference evidence="3" key="1">
    <citation type="journal article" date="2014" name="Genome Announc.">
        <title>Draft Genome Sequence of Mycobacterium triplex DSM 44626.</title>
        <authorList>
            <person name="Sassi M."/>
            <person name="Croce O."/>
            <person name="Robert C."/>
            <person name="Raoult D."/>
            <person name="Drancourt M."/>
        </authorList>
    </citation>
    <scope>NUCLEOTIDE SEQUENCE [LARGE SCALE GENOMIC DNA]</scope>
    <source>
        <strain evidence="3">DSM 44626</strain>
    </source>
</reference>
<dbReference type="EMBL" id="HG964446">
    <property type="protein sequence ID" value="CDO87742.1"/>
    <property type="molecule type" value="Genomic_DNA"/>
</dbReference>
<dbReference type="Proteomes" id="UP000193710">
    <property type="component" value="Unassembled WGS sequence"/>
</dbReference>
<gene>
    <name evidence="4" type="ORF">AWC29_21265</name>
    <name evidence="3" type="ORF">BN973_02098</name>
</gene>
<reference evidence="3" key="2">
    <citation type="submission" date="2014-04" db="EMBL/GenBank/DDBJ databases">
        <authorList>
            <person name="Xu Y.W."/>
            <person name="Yang Q."/>
        </authorList>
    </citation>
    <scope>NUCLEOTIDE SEQUENCE</scope>
    <source>
        <strain evidence="3">DSM 44626</strain>
    </source>
</reference>
<dbReference type="EMBL" id="LQPY01000028">
    <property type="protein sequence ID" value="ORX02070.1"/>
    <property type="molecule type" value="Genomic_DNA"/>
</dbReference>
<evidence type="ECO:0000256" key="1">
    <source>
        <dbReference type="SAM" id="SignalP"/>
    </source>
</evidence>
<feature type="domain" description="DUF4333" evidence="2">
    <location>
        <begin position="21"/>
        <end position="97"/>
    </location>
</feature>
<feature type="signal peptide" evidence="1">
    <location>
        <begin position="1"/>
        <end position="24"/>
    </location>
</feature>
<dbReference type="RefSeq" id="WP_036467859.1">
    <property type="nucleotide sequence ID" value="NZ_HG964446.1"/>
</dbReference>
<dbReference type="Pfam" id="PF14230">
    <property type="entry name" value="DUF4333"/>
    <property type="match status" value="2"/>
</dbReference>
<dbReference type="eggNOG" id="ENOG50333I1">
    <property type="taxonomic scope" value="Bacteria"/>
</dbReference>
<dbReference type="InterPro" id="IPR025637">
    <property type="entry name" value="DUF4333"/>
</dbReference>
<sequence length="184" mass="18963" precursor="true">MAGSIVRTLLISGAAAGLMAGAGACSCSIGSSSSHAVGKNDVASQISTKMTGANGTKPDSVTCPSDLPAKVGAQINCTMKVKDETFTVNVTVTSVDGSNVKFDMVKIVDKGRIATVISDKLYEQSGDRPASVTCPDDLKVFKGSTLRCVAAGQVNKYGVNVTVTDTDGDNYHIDIKVDDEPLPS</sequence>